<reference evidence="2" key="1">
    <citation type="submission" date="2022-10" db="EMBL/GenBank/DDBJ databases">
        <authorList>
            <person name="Turner M.S."/>
            <person name="Huang W."/>
        </authorList>
    </citation>
    <scope>NUCLEOTIDE SEQUENCE</scope>
    <source>
        <strain evidence="2">581</strain>
    </source>
</reference>
<comment type="caution">
    <text evidence="2">The sequence shown here is derived from an EMBL/GenBank/DDBJ whole genome shotgun (WGS) entry which is preliminary data.</text>
</comment>
<sequence length="165" mass="19583">NPDTKKGQKLQAKEEKIKQRLEKRKQKFENPNLLKRKVADYRKQYQQRKTMNNPNLAQKMEQKNKEKNASIQALYDKNKTQLQARAIERRMREAVSDQEKPNLSELAKNKQKALAKEKLDERAMKQSAGRMAERFEKEKGSHSSFKRKPNYPWDNNDTNQKLNNP</sequence>
<feature type="compositionally biased region" description="Basic and acidic residues" evidence="1">
    <location>
        <begin position="131"/>
        <end position="141"/>
    </location>
</feature>
<protein>
    <submittedName>
        <fullName evidence="2">Metal-dependent phosphohydrolase</fullName>
    </submittedName>
</protein>
<gene>
    <name evidence="2" type="ORF">OGZ39_12860</name>
</gene>
<feature type="compositionally biased region" description="Basic and acidic residues" evidence="1">
    <location>
        <begin position="114"/>
        <end position="124"/>
    </location>
</feature>
<feature type="non-terminal residue" evidence="2">
    <location>
        <position position="165"/>
    </location>
</feature>
<organism evidence="2 3">
    <name type="scientific">Lactococcus lactis</name>
    <dbReference type="NCBI Taxonomy" id="1358"/>
    <lineage>
        <taxon>Bacteria</taxon>
        <taxon>Bacillati</taxon>
        <taxon>Bacillota</taxon>
        <taxon>Bacilli</taxon>
        <taxon>Lactobacillales</taxon>
        <taxon>Streptococcaceae</taxon>
        <taxon>Lactococcus</taxon>
    </lineage>
</organism>
<feature type="compositionally biased region" description="Basic and acidic residues" evidence="1">
    <location>
        <begin position="91"/>
        <end position="102"/>
    </location>
</feature>
<proteinExistence type="predicted"/>
<feature type="compositionally biased region" description="Basic and acidic residues" evidence="1">
    <location>
        <begin position="1"/>
        <end position="20"/>
    </location>
</feature>
<feature type="region of interest" description="Disordered" evidence="1">
    <location>
        <begin position="91"/>
        <end position="165"/>
    </location>
</feature>
<name>A0A9X4NED9_9LACT</name>
<evidence type="ECO:0000313" key="3">
    <source>
        <dbReference type="Proteomes" id="UP001152656"/>
    </source>
</evidence>
<dbReference type="AlphaFoldDB" id="A0A9X4NED9"/>
<reference evidence="2" key="2">
    <citation type="journal article" date="2023" name="Food Microbiol.">
        <title>Evaluation of the fermentation potential of lactic acid bacteria isolated from herbs, fruits and vegetables as starter cultures in nut-based milk alternatives.</title>
        <authorList>
            <person name="Huang W."/>
            <person name="Dong A."/>
            <person name="Pham H.T."/>
            <person name="Zhou C."/>
            <person name="Huo Z."/>
            <person name="Watjen A.P."/>
            <person name="Prakash S."/>
            <person name="Bang-Berthelsen C.H."/>
            <person name="Turner M.S."/>
        </authorList>
    </citation>
    <scope>NUCLEOTIDE SEQUENCE</scope>
    <source>
        <strain evidence="2">581</strain>
    </source>
</reference>
<feature type="compositionally biased region" description="Polar residues" evidence="1">
    <location>
        <begin position="153"/>
        <end position="165"/>
    </location>
</feature>
<feature type="non-terminal residue" evidence="2">
    <location>
        <position position="1"/>
    </location>
</feature>
<evidence type="ECO:0000313" key="2">
    <source>
        <dbReference type="EMBL" id="MDG4982515.1"/>
    </source>
</evidence>
<feature type="region of interest" description="Disordered" evidence="1">
    <location>
        <begin position="1"/>
        <end position="25"/>
    </location>
</feature>
<dbReference type="Proteomes" id="UP001152656">
    <property type="component" value="Unassembled WGS sequence"/>
</dbReference>
<dbReference type="EMBL" id="JAOWLP010000047">
    <property type="protein sequence ID" value="MDG4982515.1"/>
    <property type="molecule type" value="Genomic_DNA"/>
</dbReference>
<evidence type="ECO:0000256" key="1">
    <source>
        <dbReference type="SAM" id="MobiDB-lite"/>
    </source>
</evidence>
<accession>A0A9X4NED9</accession>